<accession>T1KVI3</accession>
<evidence type="ECO:0000313" key="3">
    <source>
        <dbReference type="Proteomes" id="UP000015104"/>
    </source>
</evidence>
<dbReference type="EMBL" id="CAEY01000613">
    <property type="status" value="NOT_ANNOTATED_CDS"/>
    <property type="molecule type" value="Genomic_DNA"/>
</dbReference>
<dbReference type="HOGENOM" id="CLU_878057_0_0_1"/>
<dbReference type="EnsemblMetazoa" id="tetur23g00760.1">
    <property type="protein sequence ID" value="tetur23g00760.1"/>
    <property type="gene ID" value="tetur23g00760"/>
</dbReference>
<name>T1KVI3_TETUR</name>
<reference evidence="2" key="2">
    <citation type="submission" date="2015-06" db="UniProtKB">
        <authorList>
            <consortium name="EnsemblMetazoa"/>
        </authorList>
    </citation>
    <scope>IDENTIFICATION</scope>
</reference>
<dbReference type="Proteomes" id="UP000015104">
    <property type="component" value="Unassembled WGS sequence"/>
</dbReference>
<protein>
    <submittedName>
        <fullName evidence="2">Uncharacterized protein</fullName>
    </submittedName>
</protein>
<proteinExistence type="predicted"/>
<organism evidence="2 3">
    <name type="scientific">Tetranychus urticae</name>
    <name type="common">Two-spotted spider mite</name>
    <dbReference type="NCBI Taxonomy" id="32264"/>
    <lineage>
        <taxon>Eukaryota</taxon>
        <taxon>Metazoa</taxon>
        <taxon>Ecdysozoa</taxon>
        <taxon>Arthropoda</taxon>
        <taxon>Chelicerata</taxon>
        <taxon>Arachnida</taxon>
        <taxon>Acari</taxon>
        <taxon>Acariformes</taxon>
        <taxon>Trombidiformes</taxon>
        <taxon>Prostigmata</taxon>
        <taxon>Eleutherengona</taxon>
        <taxon>Raphignathae</taxon>
        <taxon>Tetranychoidea</taxon>
        <taxon>Tetranychidae</taxon>
        <taxon>Tetranychus</taxon>
    </lineage>
</organism>
<keyword evidence="1" id="KW-0732">Signal</keyword>
<evidence type="ECO:0000256" key="1">
    <source>
        <dbReference type="SAM" id="SignalP"/>
    </source>
</evidence>
<keyword evidence="3" id="KW-1185">Reference proteome</keyword>
<feature type="signal peptide" evidence="1">
    <location>
        <begin position="1"/>
        <end position="17"/>
    </location>
</feature>
<sequence length="317" mass="36101">MFFLIVIVFLLSDSTVALNTCNDECLSKTYCISRDGTSVCSKDNRFSAVFTMDQVEDKLYFSLTLTEYQIVPNKTHHGFGLILSSGSSTTTYYCKLHTHEPRSFVWQNNQQKAGGTSQYTNNNLQCNWKATKTSNNWPLFRIDDNYIIVSKYISLTLKYDDLNYGPRSVVLANDTSELPFYRLQSLKCCNKVRESHGPYVTSVRELFNTRIDESSCSWTTPICLSYYTNQLELLAGSFDLKVTSGNVVLYAERNVQFERIAEVSPRDDALLLGLFEEHKLSVNSESTMAGSEHKHRKSKILADHIDFVMDDETVAYG</sequence>
<evidence type="ECO:0000313" key="2">
    <source>
        <dbReference type="EnsemblMetazoa" id="tetur23g00760.1"/>
    </source>
</evidence>
<reference evidence="3" key="1">
    <citation type="submission" date="2011-08" db="EMBL/GenBank/DDBJ databases">
        <authorList>
            <person name="Rombauts S."/>
        </authorList>
    </citation>
    <scope>NUCLEOTIDE SEQUENCE</scope>
    <source>
        <strain evidence="3">London</strain>
    </source>
</reference>
<feature type="chain" id="PRO_5004581181" evidence="1">
    <location>
        <begin position="18"/>
        <end position="317"/>
    </location>
</feature>
<dbReference type="AlphaFoldDB" id="T1KVI3"/>